<dbReference type="EMBL" id="FXAY01000004">
    <property type="protein sequence ID" value="SMG40845.1"/>
    <property type="molecule type" value="Genomic_DNA"/>
</dbReference>
<accession>A0A1X7KIE7</accession>
<organism evidence="3 4">
    <name type="scientific">Agreia pratensis</name>
    <dbReference type="NCBI Taxonomy" id="150121"/>
    <lineage>
        <taxon>Bacteria</taxon>
        <taxon>Bacillati</taxon>
        <taxon>Actinomycetota</taxon>
        <taxon>Actinomycetes</taxon>
        <taxon>Micrococcales</taxon>
        <taxon>Microbacteriaceae</taxon>
        <taxon>Agreia</taxon>
    </lineage>
</organism>
<gene>
    <name evidence="3" type="ORF">SAMN06296010_2532</name>
</gene>
<dbReference type="AlphaFoldDB" id="A0A1X7KIE7"/>
<feature type="coiled-coil region" evidence="1">
    <location>
        <begin position="257"/>
        <end position="284"/>
    </location>
</feature>
<dbReference type="STRING" id="150121.SAMN06296010_2532"/>
<sequence length="346" mass="37396">MEHPALVMRSWSRFIRSQGLSGSGFLAFVGGAVFAAAVVAVAWVVVPLLLPSQELLIRAIGVPLLLAGLVLSLALTLRSMRRGVLLQSWARHRGLGYVHQHRATRNSPWSGAPFPRTGGYVVRHHLIGDGFESARFRSVPDGRGYHSAGLVDSFTFVRFDLPTFVPHLVVTGNRRSVLRAAGLAIGSGRKLGGSIEFDSVFTLHCPADYERDALYIFTPDLLALLIDHAPGCDLELVDNSAYLYFSREPKIWNERVADDLLAVVDRLRRKLERQTRSYADGTREREVGAGASSSSASAAASGVSLGGLRLASKTSTRGRAVALAVWMPGFAVIAVVVAQALGWISL</sequence>
<dbReference type="RefSeq" id="WP_085486541.1">
    <property type="nucleotide sequence ID" value="NZ_FXAY01000004.1"/>
</dbReference>
<evidence type="ECO:0000256" key="2">
    <source>
        <dbReference type="SAM" id="Phobius"/>
    </source>
</evidence>
<evidence type="ECO:0000256" key="1">
    <source>
        <dbReference type="SAM" id="Coils"/>
    </source>
</evidence>
<dbReference type="OrthoDB" id="5054050at2"/>
<proteinExistence type="predicted"/>
<feature type="transmembrane region" description="Helical" evidence="2">
    <location>
        <begin position="320"/>
        <end position="344"/>
    </location>
</feature>
<keyword evidence="2" id="KW-1133">Transmembrane helix</keyword>
<reference evidence="4" key="1">
    <citation type="submission" date="2017-04" db="EMBL/GenBank/DDBJ databases">
        <authorList>
            <person name="Varghese N."/>
            <person name="Submissions S."/>
        </authorList>
    </citation>
    <scope>NUCLEOTIDE SEQUENCE [LARGE SCALE GENOMIC DNA]</scope>
    <source>
        <strain evidence="4">VKM Ac-2510</strain>
    </source>
</reference>
<keyword evidence="1" id="KW-0175">Coiled coil</keyword>
<protein>
    <recommendedName>
        <fullName evidence="5">DUF3137 domain-containing protein</fullName>
    </recommendedName>
</protein>
<keyword evidence="2" id="KW-0472">Membrane</keyword>
<evidence type="ECO:0000313" key="4">
    <source>
        <dbReference type="Proteomes" id="UP000193244"/>
    </source>
</evidence>
<feature type="transmembrane region" description="Helical" evidence="2">
    <location>
        <begin position="55"/>
        <end position="77"/>
    </location>
</feature>
<keyword evidence="4" id="KW-1185">Reference proteome</keyword>
<keyword evidence="2" id="KW-0812">Transmembrane</keyword>
<evidence type="ECO:0000313" key="3">
    <source>
        <dbReference type="EMBL" id="SMG40845.1"/>
    </source>
</evidence>
<feature type="transmembrane region" description="Helical" evidence="2">
    <location>
        <begin position="20"/>
        <end position="49"/>
    </location>
</feature>
<name>A0A1X7KIE7_9MICO</name>
<evidence type="ECO:0008006" key="5">
    <source>
        <dbReference type="Google" id="ProtNLM"/>
    </source>
</evidence>
<dbReference type="Proteomes" id="UP000193244">
    <property type="component" value="Unassembled WGS sequence"/>
</dbReference>